<keyword evidence="3" id="KW-1185">Reference proteome</keyword>
<name>A0ABV5XBH6_9NOCA</name>
<evidence type="ECO:0008006" key="4">
    <source>
        <dbReference type="Google" id="ProtNLM"/>
    </source>
</evidence>
<sequence>MSRSRMAVAALLVPVAAGAVALLGAGAASAATPYSGNGFVGVNFDQNETRFIADTNAGNLLGPIPDRGWRVNLGPGSVYQPTGNVVYATVDQIVDEAASHGGRVSITLSDPALWNGTYVTGFQRW</sequence>
<protein>
    <recommendedName>
        <fullName evidence="4">MspA protein</fullName>
    </recommendedName>
</protein>
<accession>A0ABV5XBH6</accession>
<organism evidence="2 3">
    <name type="scientific">Rhodococcus baikonurensis</name>
    <dbReference type="NCBI Taxonomy" id="172041"/>
    <lineage>
        <taxon>Bacteria</taxon>
        <taxon>Bacillati</taxon>
        <taxon>Actinomycetota</taxon>
        <taxon>Actinomycetes</taxon>
        <taxon>Mycobacteriales</taxon>
        <taxon>Nocardiaceae</taxon>
        <taxon>Rhodococcus</taxon>
        <taxon>Rhodococcus erythropolis group</taxon>
    </lineage>
</organism>
<keyword evidence="1" id="KW-0732">Signal</keyword>
<gene>
    <name evidence="2" type="ORF">ACFFQ6_08385</name>
</gene>
<feature type="signal peptide" evidence="1">
    <location>
        <begin position="1"/>
        <end position="30"/>
    </location>
</feature>
<reference evidence="2 3" key="1">
    <citation type="submission" date="2024-09" db="EMBL/GenBank/DDBJ databases">
        <authorList>
            <person name="Sun Q."/>
            <person name="Mori K."/>
        </authorList>
    </citation>
    <scope>NUCLEOTIDE SEQUENCE [LARGE SCALE GENOMIC DNA]</scope>
    <source>
        <strain evidence="2 3">JCM 11411</strain>
    </source>
</reference>
<evidence type="ECO:0000313" key="2">
    <source>
        <dbReference type="EMBL" id="MFB9779694.1"/>
    </source>
</evidence>
<comment type="caution">
    <text evidence="2">The sequence shown here is derived from an EMBL/GenBank/DDBJ whole genome shotgun (WGS) entry which is preliminary data.</text>
</comment>
<evidence type="ECO:0000313" key="3">
    <source>
        <dbReference type="Proteomes" id="UP001589587"/>
    </source>
</evidence>
<evidence type="ECO:0000256" key="1">
    <source>
        <dbReference type="SAM" id="SignalP"/>
    </source>
</evidence>
<dbReference type="Proteomes" id="UP001589587">
    <property type="component" value="Unassembled WGS sequence"/>
</dbReference>
<dbReference type="EMBL" id="JBHMAS010000017">
    <property type="protein sequence ID" value="MFB9779694.1"/>
    <property type="molecule type" value="Genomic_DNA"/>
</dbReference>
<feature type="chain" id="PRO_5046987806" description="MspA protein" evidence="1">
    <location>
        <begin position="31"/>
        <end position="125"/>
    </location>
</feature>
<proteinExistence type="predicted"/>
<dbReference type="RefSeq" id="WP_064113927.1">
    <property type="nucleotide sequence ID" value="NZ_JBHMAS010000017.1"/>
</dbReference>